<dbReference type="WBParaSite" id="HCON_00073970-00001">
    <property type="protein sequence ID" value="HCON_00073970-00001"/>
    <property type="gene ID" value="HCON_00073970"/>
</dbReference>
<keyword evidence="2" id="KW-1185">Reference proteome</keyword>
<keyword evidence="1" id="KW-0812">Transmembrane</keyword>
<dbReference type="AlphaFoldDB" id="A0A7I4YAP3"/>
<feature type="transmembrane region" description="Helical" evidence="1">
    <location>
        <begin position="205"/>
        <end position="231"/>
    </location>
</feature>
<feature type="transmembrane region" description="Helical" evidence="1">
    <location>
        <begin position="243"/>
        <end position="269"/>
    </location>
</feature>
<feature type="transmembrane region" description="Helical" evidence="1">
    <location>
        <begin position="20"/>
        <end position="38"/>
    </location>
</feature>
<protein>
    <submittedName>
        <fullName evidence="3">G protein-coupled receptor</fullName>
    </submittedName>
</protein>
<name>A0A7I4YAP3_HAECO</name>
<evidence type="ECO:0000313" key="3">
    <source>
        <dbReference type="WBParaSite" id="HCON_00073970-00001"/>
    </source>
</evidence>
<accession>A0A7I4YAP3</accession>
<feature type="transmembrane region" description="Helical" evidence="1">
    <location>
        <begin position="158"/>
        <end position="181"/>
    </location>
</feature>
<dbReference type="Proteomes" id="UP000025227">
    <property type="component" value="Unplaced"/>
</dbReference>
<keyword evidence="1" id="KW-1133">Transmembrane helix</keyword>
<keyword evidence="1" id="KW-0472">Membrane</keyword>
<organism evidence="2 3">
    <name type="scientific">Haemonchus contortus</name>
    <name type="common">Barber pole worm</name>
    <dbReference type="NCBI Taxonomy" id="6289"/>
    <lineage>
        <taxon>Eukaryota</taxon>
        <taxon>Metazoa</taxon>
        <taxon>Ecdysozoa</taxon>
        <taxon>Nematoda</taxon>
        <taxon>Chromadorea</taxon>
        <taxon>Rhabditida</taxon>
        <taxon>Rhabditina</taxon>
        <taxon>Rhabditomorpha</taxon>
        <taxon>Strongyloidea</taxon>
        <taxon>Trichostrongylidae</taxon>
        <taxon>Haemonchus</taxon>
    </lineage>
</organism>
<reference evidence="3" key="1">
    <citation type="submission" date="2020-12" db="UniProtKB">
        <authorList>
            <consortium name="WormBaseParasite"/>
        </authorList>
    </citation>
    <scope>IDENTIFICATION</scope>
    <source>
        <strain evidence="3">MHco3</strain>
    </source>
</reference>
<evidence type="ECO:0000313" key="2">
    <source>
        <dbReference type="Proteomes" id="UP000025227"/>
    </source>
</evidence>
<feature type="transmembrane region" description="Helical" evidence="1">
    <location>
        <begin position="50"/>
        <end position="71"/>
    </location>
</feature>
<feature type="transmembrane region" description="Helical" evidence="1">
    <location>
        <begin position="91"/>
        <end position="118"/>
    </location>
</feature>
<dbReference type="OrthoDB" id="5873811at2759"/>
<proteinExistence type="predicted"/>
<sequence length="300" mass="34005">FLPFRAMTSAETATEIFQSINILVACTSSFLIHGYTIRRIKLNATSLNHYQNFLVLQSVVFIVGSALRLILNERMTLRLEYRTGYPFIVLPPWLASVLSPACVFVETGESMLLTLFNIHRVLLFLKPAKIGLFYIVGLPIAFFGTILVGVSSAFFGDISYYCSSVFYVIVLVIVFICYFVLRRHFRVNYYSDTIRRAQNKMSKGLLIQIFAQITALVIVGIGPLLSLIASLFRLSDNTVGEIIGIYMVVIYAVFIWFPVLIGFIIKWSISGLLTIKQRHRNSRVSIEVTTVKVKEKTVDR</sequence>
<evidence type="ECO:0000256" key="1">
    <source>
        <dbReference type="SAM" id="Phobius"/>
    </source>
</evidence>
<feature type="transmembrane region" description="Helical" evidence="1">
    <location>
        <begin position="130"/>
        <end position="152"/>
    </location>
</feature>